<dbReference type="EMBL" id="MRCU01000008">
    <property type="protein sequence ID" value="RKK13402.1"/>
    <property type="molecule type" value="Genomic_DNA"/>
</dbReference>
<sequence length="111" mass="12934">MLSPSVRYQKPCQSLSRTIVDVCTRLLEEIQTVLLKYHALDDKNGKARKIWKRLRWEPDDVKDMRQRLTSNIVLLSTINDTLNGQSLAKVQEGIDKLQDFNEDQEFSIITE</sequence>
<evidence type="ECO:0000313" key="1">
    <source>
        <dbReference type="EMBL" id="RKK13402.1"/>
    </source>
</evidence>
<dbReference type="AlphaFoldDB" id="A0A3L6N9P3"/>
<comment type="caution">
    <text evidence="1">The sequence shown here is derived from an EMBL/GenBank/DDBJ whole genome shotgun (WGS) entry which is preliminary data.</text>
</comment>
<proteinExistence type="predicted"/>
<organism evidence="1">
    <name type="scientific">Fusarium oxysporum f. sp. cepae</name>
    <dbReference type="NCBI Taxonomy" id="396571"/>
    <lineage>
        <taxon>Eukaryota</taxon>
        <taxon>Fungi</taxon>
        <taxon>Dikarya</taxon>
        <taxon>Ascomycota</taxon>
        <taxon>Pezizomycotina</taxon>
        <taxon>Sordariomycetes</taxon>
        <taxon>Hypocreomycetidae</taxon>
        <taxon>Hypocreales</taxon>
        <taxon>Nectriaceae</taxon>
        <taxon>Fusarium</taxon>
        <taxon>Fusarium oxysporum species complex</taxon>
    </lineage>
</organism>
<dbReference type="Proteomes" id="UP000270866">
    <property type="component" value="Chromosome 10"/>
</dbReference>
<accession>A0A3L6N9P3</accession>
<gene>
    <name evidence="1" type="ORF">BFJ65_g12634</name>
</gene>
<reference evidence="1" key="1">
    <citation type="journal article" date="2018" name="Sci. Rep.">
        <title>Characterisation of pathogen-specific regions and novel effector candidates in Fusarium oxysporum f. sp. cepae.</title>
        <authorList>
            <person name="Armitage A.D."/>
            <person name="Taylor A."/>
            <person name="Sobczyk M.K."/>
            <person name="Baxter L."/>
            <person name="Greenfield B.P."/>
            <person name="Bates H.J."/>
            <person name="Wilson F."/>
            <person name="Jackson A.C."/>
            <person name="Ott S."/>
            <person name="Harrison R.J."/>
            <person name="Clarkson J.P."/>
        </authorList>
    </citation>
    <scope>NUCLEOTIDE SEQUENCE [LARGE SCALE GENOMIC DNA]</scope>
    <source>
        <strain evidence="1">FoC_Fus2</strain>
    </source>
</reference>
<name>A0A3L6N9P3_FUSOX</name>
<protein>
    <submittedName>
        <fullName evidence="1">Uncharacterized protein</fullName>
    </submittedName>
</protein>